<dbReference type="InterPro" id="IPR043519">
    <property type="entry name" value="NT_sf"/>
</dbReference>
<feature type="domain" description="CCA-adding enzyme C-terminal" evidence="12">
    <location>
        <begin position="296"/>
        <end position="438"/>
    </location>
</feature>
<reference evidence="13 14" key="1">
    <citation type="submission" date="2019-09" db="EMBL/GenBank/DDBJ databases">
        <title>Genome sequence of Clostridium sp. EA1.</title>
        <authorList>
            <person name="Poehlein A."/>
            <person name="Bengelsdorf F.R."/>
            <person name="Daniel R."/>
        </authorList>
    </citation>
    <scope>NUCLEOTIDE SEQUENCE [LARGE SCALE GENOMIC DNA]</scope>
    <source>
        <strain evidence="13 14">EA1</strain>
    </source>
</reference>
<evidence type="ECO:0000256" key="6">
    <source>
        <dbReference type="ARBA" id="ARBA00022741"/>
    </source>
</evidence>
<dbReference type="CDD" id="cd05398">
    <property type="entry name" value="NT_ClassII-CCAase"/>
    <property type="match status" value="1"/>
</dbReference>
<dbReference type="EC" id="2.7.7.72" evidence="13"/>
<dbReference type="Gene3D" id="1.10.3090.10">
    <property type="entry name" value="cca-adding enzyme, domain 2"/>
    <property type="match status" value="1"/>
</dbReference>
<feature type="domain" description="tRNA nucleotidyltransferase/poly(A) polymerase RNA and SrmB- binding" evidence="11">
    <location>
        <begin position="172"/>
        <end position="219"/>
    </location>
</feature>
<evidence type="ECO:0000256" key="4">
    <source>
        <dbReference type="ARBA" id="ARBA00022695"/>
    </source>
</evidence>
<keyword evidence="2 9" id="KW-0808">Transferase</keyword>
<dbReference type="Pfam" id="PF01743">
    <property type="entry name" value="PolyA_pol"/>
    <property type="match status" value="1"/>
</dbReference>
<evidence type="ECO:0000313" key="13">
    <source>
        <dbReference type="EMBL" id="MVB11495.1"/>
    </source>
</evidence>
<dbReference type="GO" id="GO:0046872">
    <property type="term" value="F:metal ion binding"/>
    <property type="evidence" value="ECO:0007669"/>
    <property type="project" value="UniProtKB-KW"/>
</dbReference>
<organism evidence="13 14">
    <name type="scientific">Caproicibacter fermentans</name>
    <dbReference type="NCBI Taxonomy" id="2576756"/>
    <lineage>
        <taxon>Bacteria</taxon>
        <taxon>Bacillati</taxon>
        <taxon>Bacillota</taxon>
        <taxon>Clostridia</taxon>
        <taxon>Eubacteriales</taxon>
        <taxon>Acutalibacteraceae</taxon>
        <taxon>Caproicibacter</taxon>
    </lineage>
</organism>
<dbReference type="SUPFAM" id="SSF81891">
    <property type="entry name" value="Poly A polymerase C-terminal region-like"/>
    <property type="match status" value="1"/>
</dbReference>
<dbReference type="PANTHER" id="PTHR46173">
    <property type="entry name" value="CCA TRNA NUCLEOTIDYLTRANSFERASE 1, MITOCHONDRIAL"/>
    <property type="match status" value="1"/>
</dbReference>
<dbReference type="GO" id="GO:0008033">
    <property type="term" value="P:tRNA processing"/>
    <property type="evidence" value="ECO:0007669"/>
    <property type="project" value="UniProtKB-KW"/>
</dbReference>
<keyword evidence="14" id="KW-1185">Reference proteome</keyword>
<dbReference type="Gene3D" id="3.30.460.10">
    <property type="entry name" value="Beta Polymerase, domain 2"/>
    <property type="match status" value="1"/>
</dbReference>
<evidence type="ECO:0000256" key="3">
    <source>
        <dbReference type="ARBA" id="ARBA00022694"/>
    </source>
</evidence>
<comment type="caution">
    <text evidence="13">The sequence shown here is derived from an EMBL/GenBank/DDBJ whole genome shotgun (WGS) entry which is preliminary data.</text>
</comment>
<keyword evidence="7" id="KW-0460">Magnesium</keyword>
<keyword evidence="5" id="KW-0479">Metal-binding</keyword>
<protein>
    <submittedName>
        <fullName evidence="13">CCA-adding enzyme</fullName>
        <ecNumber evidence="13">2.7.7.72</ecNumber>
    </submittedName>
</protein>
<dbReference type="InterPro" id="IPR050264">
    <property type="entry name" value="Bact_CCA-adding_enz_type3_sf"/>
</dbReference>
<keyword evidence="3" id="KW-0819">tRNA processing</keyword>
<comment type="cofactor">
    <cofactor evidence="1">
        <name>Mg(2+)</name>
        <dbReference type="ChEBI" id="CHEBI:18420"/>
    </cofactor>
</comment>
<dbReference type="Pfam" id="PF13735">
    <property type="entry name" value="tRNA_NucTran2_2"/>
    <property type="match status" value="1"/>
</dbReference>
<evidence type="ECO:0000259" key="11">
    <source>
        <dbReference type="Pfam" id="PF12627"/>
    </source>
</evidence>
<evidence type="ECO:0000256" key="7">
    <source>
        <dbReference type="ARBA" id="ARBA00022842"/>
    </source>
</evidence>
<dbReference type="Gene3D" id="1.10.246.80">
    <property type="match status" value="1"/>
</dbReference>
<dbReference type="GO" id="GO:0000049">
    <property type="term" value="F:tRNA binding"/>
    <property type="evidence" value="ECO:0007669"/>
    <property type="project" value="TreeGrafter"/>
</dbReference>
<keyword evidence="6" id="KW-0547">Nucleotide-binding</keyword>
<evidence type="ECO:0000313" key="14">
    <source>
        <dbReference type="Proteomes" id="UP000469440"/>
    </source>
</evidence>
<keyword evidence="4 13" id="KW-0548">Nucleotidyltransferase</keyword>
<dbReference type="AlphaFoldDB" id="A0A6N8I0W8"/>
<evidence type="ECO:0000256" key="1">
    <source>
        <dbReference type="ARBA" id="ARBA00001946"/>
    </source>
</evidence>
<evidence type="ECO:0000259" key="12">
    <source>
        <dbReference type="Pfam" id="PF13735"/>
    </source>
</evidence>
<dbReference type="InterPro" id="IPR002646">
    <property type="entry name" value="PolA_pol_head_dom"/>
</dbReference>
<dbReference type="OrthoDB" id="9805698at2"/>
<dbReference type="RefSeq" id="WP_156990692.1">
    <property type="nucleotide sequence ID" value="NZ_VWXL01000058.1"/>
</dbReference>
<sequence length="458" mass="51205">MIVKIPSQVDSVLQILTRNEFDACVVGGCVRDSLLGKAPTDWDVATSALPEETMRVLDGFSIIKTGLKHGTVTVLSDGMPIEVTTYRVDGAYSDGRRPDEVTFTGLLTEDLSRRDFTVNAMAYRRTGGLVDRFGGRDDLKQKTIRCVGNPDIRFREDGLRILRALRFASVLDFTIDSETAESLNRNRTMLDGIARERICSEFTKLLCGPGAERILREYRSVIEEFIPEIGASFDFPQNNPHHIYDVWEHTIRSVAAAPPDPTLRLTMLLHDLGKPFCYSEDRSGIGHFYGHPEISGKMADVILKRLRYSRKMIGTVALLVRKHDLSLSGGEKILRRRLNRLGEDDLRMLIEVRRADTLAKSLKDQEKLPLLENIREMFETIIREKQCYSLRNLAVNGADLIDAGVPEGAEVGRLLTLLLDAVIEGKCANQREALLDYVKAERGKLDDGAHCTSAGTGL</sequence>
<evidence type="ECO:0000256" key="2">
    <source>
        <dbReference type="ARBA" id="ARBA00022679"/>
    </source>
</evidence>
<evidence type="ECO:0000256" key="8">
    <source>
        <dbReference type="ARBA" id="ARBA00022884"/>
    </source>
</evidence>
<dbReference type="Proteomes" id="UP000469440">
    <property type="component" value="Unassembled WGS sequence"/>
</dbReference>
<evidence type="ECO:0000259" key="10">
    <source>
        <dbReference type="Pfam" id="PF01743"/>
    </source>
</evidence>
<dbReference type="SUPFAM" id="SSF81301">
    <property type="entry name" value="Nucleotidyltransferase"/>
    <property type="match status" value="1"/>
</dbReference>
<gene>
    <name evidence="13" type="primary">cca</name>
    <name evidence="13" type="ORF">CAFE_22130</name>
</gene>
<feature type="domain" description="Poly A polymerase head" evidence="10">
    <location>
        <begin position="25"/>
        <end position="145"/>
    </location>
</feature>
<name>A0A6N8I0W8_9FIRM</name>
<dbReference type="InterPro" id="IPR032810">
    <property type="entry name" value="CCA-adding_enz_C"/>
</dbReference>
<accession>A0A6N8I0W8</accession>
<proteinExistence type="inferred from homology"/>
<evidence type="ECO:0000256" key="9">
    <source>
        <dbReference type="RuleBase" id="RU003953"/>
    </source>
</evidence>
<dbReference type="GO" id="GO:0000166">
    <property type="term" value="F:nucleotide binding"/>
    <property type="evidence" value="ECO:0007669"/>
    <property type="project" value="UniProtKB-KW"/>
</dbReference>
<dbReference type="InterPro" id="IPR032828">
    <property type="entry name" value="PolyA_RNA-bd"/>
</dbReference>
<dbReference type="EMBL" id="VWXL01000058">
    <property type="protein sequence ID" value="MVB11495.1"/>
    <property type="molecule type" value="Genomic_DNA"/>
</dbReference>
<dbReference type="GO" id="GO:0004810">
    <property type="term" value="F:CCA tRNA nucleotidyltransferase activity"/>
    <property type="evidence" value="ECO:0007669"/>
    <property type="project" value="UniProtKB-EC"/>
</dbReference>
<dbReference type="PANTHER" id="PTHR46173:SF1">
    <property type="entry name" value="CCA TRNA NUCLEOTIDYLTRANSFERASE 1, MITOCHONDRIAL"/>
    <property type="match status" value="1"/>
</dbReference>
<keyword evidence="8 9" id="KW-0694">RNA-binding</keyword>
<dbReference type="Pfam" id="PF12627">
    <property type="entry name" value="PolyA_pol_RNAbd"/>
    <property type="match status" value="1"/>
</dbReference>
<comment type="similarity">
    <text evidence="9">Belongs to the tRNA nucleotidyltransferase/poly(A) polymerase family.</text>
</comment>
<evidence type="ECO:0000256" key="5">
    <source>
        <dbReference type="ARBA" id="ARBA00022723"/>
    </source>
</evidence>